<dbReference type="CDD" id="cd01637">
    <property type="entry name" value="IMPase_like"/>
    <property type="match status" value="1"/>
</dbReference>
<dbReference type="EC" id="3.1.3.15" evidence="4 11"/>
<dbReference type="GO" id="GO:0007165">
    <property type="term" value="P:signal transduction"/>
    <property type="evidence" value="ECO:0007669"/>
    <property type="project" value="TreeGrafter"/>
</dbReference>
<comment type="similarity">
    <text evidence="3">Belongs to the inositol monophosphatase superfamily.</text>
</comment>
<evidence type="ECO:0000256" key="9">
    <source>
        <dbReference type="ARBA" id="ARBA00023102"/>
    </source>
</evidence>
<name>C4LK26_CORK4</name>
<reference evidence="13 14" key="1">
    <citation type="journal article" date="2008" name="J. Biotechnol.">
        <title>Ultrafast pyrosequencing of Corynebacterium kroppenstedtii DSM44385 revealed insights into the physiology of a lipophilic corynebacterium that lacks mycolic acids.</title>
        <authorList>
            <person name="Tauch A."/>
            <person name="Schneider J."/>
            <person name="Szczepanowski R."/>
            <person name="Tilker A."/>
            <person name="Viehoever P."/>
            <person name="Gartemann K.-H."/>
            <person name="Arnold W."/>
            <person name="Blom J."/>
            <person name="Brinkrolf K."/>
            <person name="Brune I."/>
            <person name="Goetker S."/>
            <person name="Weisshaar B."/>
            <person name="Goesmann A."/>
            <person name="Droege M."/>
            <person name="Puehler A."/>
        </authorList>
    </citation>
    <scope>NUCLEOTIDE SEQUENCE [LARGE SCALE GENOMIC DNA]</scope>
    <source>
        <strain evidence="14">DSM 44385 / JCM 11950 / CIP 105744 / CCUG 35717</strain>
    </source>
</reference>
<evidence type="ECO:0000256" key="7">
    <source>
        <dbReference type="ARBA" id="ARBA00022801"/>
    </source>
</evidence>
<comment type="pathway">
    <text evidence="2">Amino-acid biosynthesis; L-histidine biosynthesis; L-histidine from 5-phospho-alpha-D-ribose 1-diphosphate: step 8/9.</text>
</comment>
<keyword evidence="14" id="KW-1185">Reference proteome</keyword>
<dbReference type="InterPro" id="IPR020583">
    <property type="entry name" value="Inositol_monoP_metal-BS"/>
</dbReference>
<evidence type="ECO:0000256" key="4">
    <source>
        <dbReference type="ARBA" id="ARBA00013085"/>
    </source>
</evidence>
<dbReference type="AlphaFoldDB" id="C4LK26"/>
<evidence type="ECO:0000256" key="2">
    <source>
        <dbReference type="ARBA" id="ARBA00004970"/>
    </source>
</evidence>
<dbReference type="InterPro" id="IPR000760">
    <property type="entry name" value="Inositol_monophosphatase-like"/>
</dbReference>
<feature type="binding site" evidence="12">
    <location>
        <position position="412"/>
    </location>
    <ligand>
        <name>Mg(2+)</name>
        <dbReference type="ChEBI" id="CHEBI:18420"/>
        <label>1</label>
        <note>catalytic</note>
    </ligand>
</feature>
<keyword evidence="6 12" id="KW-0479">Metal-binding</keyword>
<dbReference type="NCBIfam" id="TIGR02067">
    <property type="entry name" value="his_9_HisN"/>
    <property type="match status" value="1"/>
</dbReference>
<dbReference type="PROSITE" id="PS00629">
    <property type="entry name" value="IMP_1"/>
    <property type="match status" value="2"/>
</dbReference>
<gene>
    <name evidence="13" type="ordered locus">ckrop_1443</name>
</gene>
<dbReference type="Proteomes" id="UP000001473">
    <property type="component" value="Chromosome"/>
</dbReference>
<evidence type="ECO:0000256" key="1">
    <source>
        <dbReference type="ARBA" id="ARBA00001946"/>
    </source>
</evidence>
<keyword evidence="9" id="KW-0368">Histidine biosynthesis</keyword>
<evidence type="ECO:0000256" key="3">
    <source>
        <dbReference type="ARBA" id="ARBA00009759"/>
    </source>
</evidence>
<comment type="cofactor">
    <cofactor evidence="1 12">
        <name>Mg(2+)</name>
        <dbReference type="ChEBI" id="CHEBI:18420"/>
    </cofactor>
</comment>
<keyword evidence="7 13" id="KW-0378">Hydrolase</keyword>
<evidence type="ECO:0000256" key="12">
    <source>
        <dbReference type="PIRSR" id="PIRSR600760-2"/>
    </source>
</evidence>
<dbReference type="InterPro" id="IPR011809">
    <property type="entry name" value="His_9_proposed"/>
</dbReference>
<dbReference type="GO" id="GO:0000105">
    <property type="term" value="P:L-histidine biosynthetic process"/>
    <property type="evidence" value="ECO:0007669"/>
    <property type="project" value="UniProtKB-UniRule"/>
</dbReference>
<comment type="catalytic activity">
    <reaction evidence="10">
        <text>L-histidinol phosphate + H2O = L-histidinol + phosphate</text>
        <dbReference type="Rhea" id="RHEA:14465"/>
        <dbReference type="ChEBI" id="CHEBI:15377"/>
        <dbReference type="ChEBI" id="CHEBI:43474"/>
        <dbReference type="ChEBI" id="CHEBI:57699"/>
        <dbReference type="ChEBI" id="CHEBI:57980"/>
        <dbReference type="EC" id="3.1.3.15"/>
    </reaction>
</comment>
<evidence type="ECO:0000313" key="14">
    <source>
        <dbReference type="Proteomes" id="UP000001473"/>
    </source>
</evidence>
<dbReference type="GO" id="GO:0046872">
    <property type="term" value="F:metal ion binding"/>
    <property type="evidence" value="ECO:0007669"/>
    <property type="project" value="UniProtKB-KW"/>
</dbReference>
<dbReference type="GO" id="GO:0004401">
    <property type="term" value="F:histidinol-phosphatase activity"/>
    <property type="evidence" value="ECO:0007669"/>
    <property type="project" value="UniProtKB-UniRule"/>
</dbReference>
<sequence length="591" mass="62615">MTEMVSALAKTFAIAREGVDDQRLARDIVYNAGRLAWRLREGKQARGGLATEYKTSVSDVVTEADRAAEQFVAEALELLRPDDGVVGEEGASRPSKSGRVWVIDPVDGTYNFTRGSDYWCSAIALVEGSDGSPEAVAENPDRLILGAVHRPAMGYTWIGGPSIPTTLDDKPLPRLDATNHSADHECLGTYLHPTFMKQPGIRSAWMAVVEEFASVRMLGSGSVDLASVAHGELGAWVQHSVKSWDWLPGKALVEGVGGTAHRVDAQGVTWSIAGPTAVVDTIDQALRTGGTSSPASSTAAPASSFIADEGESADSAREDPLPWASSAYGEDVDRALRLADAADAITMKRFLSSELQVSAKPDMTPVSDADLDTERALRGLLSTECPDDEVLGEEFGGEPVLPGRQWVIDPIDGTKNYVRGVPVWATLISLMVDGYPKVGVVSAPALGRRWIGITGEAAWALGNGTASSSALRKLSVSTVSNVGDSSISMSSLEGWKDRGLREAFVSLTDDAWRLRGFGDFYSYCLVAEGAVDIAAEPEVSLWDLAALVPVVEGAGGTFTSLAGESGPQGGDALATNGLLHEAARRRLTDQR</sequence>
<feature type="binding site" evidence="12">
    <location>
        <position position="409"/>
    </location>
    <ligand>
        <name>Mg(2+)</name>
        <dbReference type="ChEBI" id="CHEBI:18420"/>
        <label>1</label>
        <note>catalytic</note>
    </ligand>
</feature>
<feature type="binding site" evidence="12">
    <location>
        <position position="411"/>
    </location>
    <ligand>
        <name>Mg(2+)</name>
        <dbReference type="ChEBI" id="CHEBI:18420"/>
        <label>1</label>
        <note>catalytic</note>
    </ligand>
</feature>
<dbReference type="Gene3D" id="3.30.540.10">
    <property type="entry name" value="Fructose-1,6-Bisphosphatase, subunit A, domain 1"/>
    <property type="match status" value="2"/>
</dbReference>
<proteinExistence type="inferred from homology"/>
<dbReference type="PANTHER" id="PTHR20854:SF4">
    <property type="entry name" value="INOSITOL-1-MONOPHOSPHATASE-RELATED"/>
    <property type="match status" value="1"/>
</dbReference>
<evidence type="ECO:0000313" key="13">
    <source>
        <dbReference type="EMBL" id="ACR18181.1"/>
    </source>
</evidence>
<dbReference type="SUPFAM" id="SSF56655">
    <property type="entry name" value="Carbohydrate phosphatase"/>
    <property type="match status" value="2"/>
</dbReference>
<evidence type="ECO:0000256" key="8">
    <source>
        <dbReference type="ARBA" id="ARBA00022842"/>
    </source>
</evidence>
<dbReference type="GO" id="GO:0006020">
    <property type="term" value="P:inositol metabolic process"/>
    <property type="evidence" value="ECO:0007669"/>
    <property type="project" value="TreeGrafter"/>
</dbReference>
<dbReference type="PANTHER" id="PTHR20854">
    <property type="entry name" value="INOSITOL MONOPHOSPHATASE"/>
    <property type="match status" value="1"/>
</dbReference>
<dbReference type="eggNOG" id="COG0483">
    <property type="taxonomic scope" value="Bacteria"/>
</dbReference>
<dbReference type="STRING" id="645127.ckrop_1443"/>
<dbReference type="GO" id="GO:0008934">
    <property type="term" value="F:inositol monophosphate 1-phosphatase activity"/>
    <property type="evidence" value="ECO:0007669"/>
    <property type="project" value="TreeGrafter"/>
</dbReference>
<organism evidence="13 14">
    <name type="scientific">Corynebacterium kroppenstedtii (strain DSM 44385 / JCM 11950 / CIP 105744 / CCUG 35717)</name>
    <dbReference type="NCBI Taxonomy" id="645127"/>
    <lineage>
        <taxon>Bacteria</taxon>
        <taxon>Bacillati</taxon>
        <taxon>Actinomycetota</taxon>
        <taxon>Actinomycetes</taxon>
        <taxon>Mycobacteriales</taxon>
        <taxon>Corynebacteriaceae</taxon>
        <taxon>Corynebacterium</taxon>
    </lineage>
</organism>
<dbReference type="HOGENOM" id="CLU_461337_0_0_11"/>
<dbReference type="EMBL" id="CP001620">
    <property type="protein sequence ID" value="ACR18181.1"/>
    <property type="molecule type" value="Genomic_DNA"/>
</dbReference>
<dbReference type="PRINTS" id="PR00377">
    <property type="entry name" value="IMPHPHTASES"/>
</dbReference>
<dbReference type="Pfam" id="PF00459">
    <property type="entry name" value="Inositol_P"/>
    <property type="match status" value="2"/>
</dbReference>
<evidence type="ECO:0000256" key="6">
    <source>
        <dbReference type="ARBA" id="ARBA00022723"/>
    </source>
</evidence>
<feature type="binding site" evidence="12">
    <location>
        <position position="543"/>
    </location>
    <ligand>
        <name>Mg(2+)</name>
        <dbReference type="ChEBI" id="CHEBI:18420"/>
        <label>1</label>
        <note>catalytic</note>
    </ligand>
</feature>
<accession>C4LK26</accession>
<dbReference type="UniPathway" id="UPA00031">
    <property type="reaction ID" value="UER00013"/>
</dbReference>
<evidence type="ECO:0000256" key="11">
    <source>
        <dbReference type="NCBIfam" id="TIGR02067"/>
    </source>
</evidence>
<evidence type="ECO:0000256" key="5">
    <source>
        <dbReference type="ARBA" id="ARBA00022605"/>
    </source>
</evidence>
<protein>
    <recommendedName>
        <fullName evidence="4 11">Histidinol-phosphatase</fullName>
        <ecNumber evidence="4 11">3.1.3.15</ecNumber>
    </recommendedName>
</protein>
<keyword evidence="5" id="KW-0028">Amino-acid biosynthesis</keyword>
<evidence type="ECO:0000256" key="10">
    <source>
        <dbReference type="ARBA" id="ARBA00049158"/>
    </source>
</evidence>
<dbReference type="Gene3D" id="3.40.190.80">
    <property type="match status" value="2"/>
</dbReference>
<dbReference type="KEGG" id="ckp:ckrop_1443"/>
<keyword evidence="8 12" id="KW-0460">Magnesium</keyword>